<evidence type="ECO:0000256" key="12">
    <source>
        <dbReference type="ARBA" id="ARBA00069372"/>
    </source>
</evidence>
<feature type="binding site" evidence="14">
    <location>
        <position position="111"/>
    </location>
    <ligand>
        <name>sn-glycerol 3-phosphate</name>
        <dbReference type="ChEBI" id="CHEBI:57597"/>
    </ligand>
</feature>
<evidence type="ECO:0000256" key="9">
    <source>
        <dbReference type="ARBA" id="ARBA00023264"/>
    </source>
</evidence>
<keyword evidence="14" id="KW-0963">Cytoplasm</keyword>
<dbReference type="GO" id="GO:0046168">
    <property type="term" value="P:glycerol-3-phosphate catabolic process"/>
    <property type="evidence" value="ECO:0007669"/>
    <property type="project" value="InterPro"/>
</dbReference>
<dbReference type="GO" id="GO:0005975">
    <property type="term" value="P:carbohydrate metabolic process"/>
    <property type="evidence" value="ECO:0007669"/>
    <property type="project" value="InterPro"/>
</dbReference>
<dbReference type="NCBIfam" id="NF000941">
    <property type="entry name" value="PRK00094.1-3"/>
    <property type="match status" value="1"/>
</dbReference>
<comment type="catalytic activity">
    <reaction evidence="10">
        <text>sn-glycerol 3-phosphate + NADP(+) = dihydroxyacetone phosphate + NADPH + H(+)</text>
        <dbReference type="Rhea" id="RHEA:11096"/>
        <dbReference type="ChEBI" id="CHEBI:15378"/>
        <dbReference type="ChEBI" id="CHEBI:57597"/>
        <dbReference type="ChEBI" id="CHEBI:57642"/>
        <dbReference type="ChEBI" id="CHEBI:57783"/>
        <dbReference type="ChEBI" id="CHEBI:58349"/>
        <dbReference type="EC" id="1.1.1.94"/>
    </reaction>
    <physiologicalReaction direction="right-to-left" evidence="10">
        <dbReference type="Rhea" id="RHEA:11098"/>
    </physiologicalReaction>
</comment>
<feature type="binding site" evidence="14">
    <location>
        <position position="264"/>
    </location>
    <ligand>
        <name>NADPH</name>
        <dbReference type="ChEBI" id="CHEBI:57783"/>
    </ligand>
</feature>
<feature type="chain" id="PRO_5040878433" description="Glycerol-3-phosphate dehydrogenase [NAD(P)+]" evidence="19">
    <location>
        <begin position="21"/>
        <end position="358"/>
    </location>
</feature>
<name>A0A9X3JDH1_9LACT</name>
<protein>
    <recommendedName>
        <fullName evidence="12 14">Glycerol-3-phosphate dehydrogenase [NAD(P)+]</fullName>
        <ecNumber evidence="11 14">1.1.1.94</ecNumber>
    </recommendedName>
    <alternativeName>
        <fullName evidence="14">NAD(P)(+)-dependent glycerol-3-phosphate dehydrogenase</fullName>
    </alternativeName>
    <alternativeName>
        <fullName evidence="13 14">NAD(P)H-dependent dihydroxyacetone-phosphate reductase</fullName>
    </alternativeName>
</protein>
<keyword evidence="4 14" id="KW-0521">NADP</keyword>
<keyword evidence="9 14" id="KW-1208">Phospholipid metabolism</keyword>
<feature type="binding site" evidence="14">
    <location>
        <position position="200"/>
    </location>
    <ligand>
        <name>sn-glycerol 3-phosphate</name>
        <dbReference type="ChEBI" id="CHEBI:57597"/>
    </ligand>
</feature>
<feature type="binding site" evidence="14">
    <location>
        <position position="145"/>
    </location>
    <ligand>
        <name>sn-glycerol 3-phosphate</name>
        <dbReference type="ChEBI" id="CHEBI:57597"/>
    </ligand>
</feature>
<dbReference type="FunFam" id="1.10.1040.10:FF:000001">
    <property type="entry name" value="Glycerol-3-phosphate dehydrogenase [NAD(P)+]"/>
    <property type="match status" value="1"/>
</dbReference>
<accession>A0A9X3JDH1</accession>
<dbReference type="NCBIfam" id="NF000940">
    <property type="entry name" value="PRK00094.1-2"/>
    <property type="match status" value="1"/>
</dbReference>
<keyword evidence="23" id="KW-1185">Reference proteome</keyword>
<dbReference type="GO" id="GO:0006650">
    <property type="term" value="P:glycerophospholipid metabolic process"/>
    <property type="evidence" value="ECO:0007669"/>
    <property type="project" value="UniProtKB-UniRule"/>
</dbReference>
<feature type="signal peptide" evidence="19">
    <location>
        <begin position="1"/>
        <end position="20"/>
    </location>
</feature>
<evidence type="ECO:0000256" key="13">
    <source>
        <dbReference type="ARBA" id="ARBA00080511"/>
    </source>
</evidence>
<feature type="binding site" evidence="14">
    <location>
        <position position="253"/>
    </location>
    <ligand>
        <name>sn-glycerol 3-phosphate</name>
        <dbReference type="ChEBI" id="CHEBI:57597"/>
    </ligand>
</feature>
<dbReference type="Pfam" id="PF07479">
    <property type="entry name" value="NAD_Gly3P_dh_C"/>
    <property type="match status" value="1"/>
</dbReference>
<dbReference type="PROSITE" id="PS00957">
    <property type="entry name" value="NAD_G3PDH"/>
    <property type="match status" value="1"/>
</dbReference>
<feature type="binding site" evidence="17">
    <location>
        <position position="149"/>
    </location>
    <ligand>
        <name>NAD(+)</name>
        <dbReference type="ChEBI" id="CHEBI:57540"/>
    </ligand>
</feature>
<evidence type="ECO:0000256" key="10">
    <source>
        <dbReference type="ARBA" id="ARBA00052716"/>
    </source>
</evidence>
<gene>
    <name evidence="14" type="primary">gpsA</name>
    <name evidence="22" type="ORF">OW157_04200</name>
</gene>
<evidence type="ECO:0000259" key="21">
    <source>
        <dbReference type="Pfam" id="PF07479"/>
    </source>
</evidence>
<dbReference type="InterPro" id="IPR006168">
    <property type="entry name" value="G3P_DH_NAD-dep"/>
</dbReference>
<feature type="binding site" evidence="14">
    <location>
        <position position="11"/>
    </location>
    <ligand>
        <name>NADPH</name>
        <dbReference type="ChEBI" id="CHEBI:57783"/>
    </ligand>
</feature>
<dbReference type="GO" id="GO:0046167">
    <property type="term" value="P:glycerol-3-phosphate biosynthetic process"/>
    <property type="evidence" value="ECO:0007669"/>
    <property type="project" value="UniProtKB-UniRule"/>
</dbReference>
<keyword evidence="2 14" id="KW-0444">Lipid biosynthesis</keyword>
<dbReference type="PANTHER" id="PTHR11728:SF1">
    <property type="entry name" value="GLYCEROL-3-PHOSPHATE DEHYDROGENASE [NAD(+)] 2, CHLOROPLASTIC"/>
    <property type="match status" value="1"/>
</dbReference>
<dbReference type="InterPro" id="IPR036291">
    <property type="entry name" value="NAD(P)-bd_dom_sf"/>
</dbReference>
<evidence type="ECO:0000256" key="19">
    <source>
        <dbReference type="SAM" id="SignalP"/>
    </source>
</evidence>
<evidence type="ECO:0000256" key="4">
    <source>
        <dbReference type="ARBA" id="ARBA00022857"/>
    </source>
</evidence>
<evidence type="ECO:0000256" key="6">
    <source>
        <dbReference type="ARBA" id="ARBA00023027"/>
    </source>
</evidence>
<feature type="binding site" evidence="14">
    <location>
        <position position="111"/>
    </location>
    <ligand>
        <name>NADPH</name>
        <dbReference type="ChEBI" id="CHEBI:57783"/>
    </ligand>
</feature>
<comment type="similarity">
    <text evidence="1 14 18">Belongs to the NAD-dependent glycerol-3-phosphate dehydrogenase family.</text>
</comment>
<dbReference type="PANTHER" id="PTHR11728">
    <property type="entry name" value="GLYCEROL-3-PHOSPHATE DEHYDROGENASE"/>
    <property type="match status" value="1"/>
</dbReference>
<dbReference type="InterPro" id="IPR013328">
    <property type="entry name" value="6PGD_dom2"/>
</dbReference>
<evidence type="ECO:0000256" key="11">
    <source>
        <dbReference type="ARBA" id="ARBA00066687"/>
    </source>
</evidence>
<comment type="pathway">
    <text evidence="14">Membrane lipid metabolism; glycerophospholipid metabolism.</text>
</comment>
<keyword evidence="5 14" id="KW-0560">Oxidoreductase</keyword>
<comment type="caution">
    <text evidence="22">The sequence shown here is derived from an EMBL/GenBank/DDBJ whole genome shotgun (WGS) entry which is preliminary data.</text>
</comment>
<dbReference type="AlphaFoldDB" id="A0A9X3JDH1"/>
<proteinExistence type="inferred from homology"/>
<feature type="domain" description="Glycerol-3-phosphate dehydrogenase NAD-dependent C-terminal" evidence="21">
    <location>
        <begin position="189"/>
        <end position="329"/>
    </location>
</feature>
<dbReference type="GO" id="GO:0047952">
    <property type="term" value="F:glycerol-3-phosphate dehydrogenase [NAD(P)+] activity"/>
    <property type="evidence" value="ECO:0007669"/>
    <property type="project" value="UniProtKB-UniRule"/>
</dbReference>
<dbReference type="InterPro" id="IPR006109">
    <property type="entry name" value="G3P_DH_NAD-dep_C"/>
</dbReference>
<dbReference type="PIRSF" id="PIRSF000114">
    <property type="entry name" value="Glycerol-3-P_dh"/>
    <property type="match status" value="1"/>
</dbReference>
<organism evidence="22 23">
    <name type="scientific">Aerococcus kribbianus</name>
    <dbReference type="NCBI Taxonomy" id="2999064"/>
    <lineage>
        <taxon>Bacteria</taxon>
        <taxon>Bacillati</taxon>
        <taxon>Bacillota</taxon>
        <taxon>Bacilli</taxon>
        <taxon>Lactobacillales</taxon>
        <taxon>Aerococcaceae</taxon>
        <taxon>Aerococcus</taxon>
    </lineage>
</organism>
<sequence>MTKLSILGAGSWGSALAMLAAENEHNVTLWTHKTSHAQNMQTSRQNPDYLKQLVFPDSIKITSDLGEAVRDADVIAFVLPTRAIRQVATELAGLNGFTSRNHLPIIMHASKGLEQGSHYRISEVLLDVLGDIFPDKELPIVALSGPSHAEEVVNHDITAITAASSNLQAAQTIQDIFTNHYFRVYTNKDIVGVELGGALKNIIALGAGILAGLSYGDNAKAALITRGLAEITRLGRRMGADPMTYLGLSGVGDLVVTATSPHSRNWQAGYQIGQGKSPQAVEADMNMVVEGMATTLACYEIAQELEVDMPITRAIYQVIAQGQAVDQVINDLMQRDKKGEIYFAQSQIDQGFIHDKEY</sequence>
<feature type="binding site" evidence="14">
    <location>
        <position position="32"/>
    </location>
    <ligand>
        <name>NADPH</name>
        <dbReference type="ChEBI" id="CHEBI:57783"/>
    </ligand>
</feature>
<evidence type="ECO:0000313" key="23">
    <source>
        <dbReference type="Proteomes" id="UP001146670"/>
    </source>
</evidence>
<evidence type="ECO:0000313" key="22">
    <source>
        <dbReference type="EMBL" id="MCZ0725773.1"/>
    </source>
</evidence>
<dbReference type="GO" id="GO:0005829">
    <property type="term" value="C:cytosol"/>
    <property type="evidence" value="ECO:0007669"/>
    <property type="project" value="TreeGrafter"/>
</dbReference>
<dbReference type="RefSeq" id="WP_268752084.1">
    <property type="nucleotide sequence ID" value="NZ_JAPRFQ010000001.1"/>
</dbReference>
<feature type="binding site" evidence="14">
    <location>
        <position position="12"/>
    </location>
    <ligand>
        <name>NADPH</name>
        <dbReference type="ChEBI" id="CHEBI:57783"/>
    </ligand>
</feature>
<evidence type="ECO:0000256" key="5">
    <source>
        <dbReference type="ARBA" id="ARBA00023002"/>
    </source>
</evidence>
<feature type="binding site" evidence="14">
    <location>
        <position position="263"/>
    </location>
    <ligand>
        <name>sn-glycerol 3-phosphate</name>
        <dbReference type="ChEBI" id="CHEBI:57597"/>
    </ligand>
</feature>
<evidence type="ECO:0000256" key="16">
    <source>
        <dbReference type="PIRSR" id="PIRSR000114-2"/>
    </source>
</evidence>
<feature type="binding site" evidence="14">
    <location>
        <position position="288"/>
    </location>
    <ligand>
        <name>NADPH</name>
        <dbReference type="ChEBI" id="CHEBI:57783"/>
    </ligand>
</feature>
<dbReference type="InterPro" id="IPR008927">
    <property type="entry name" value="6-PGluconate_DH-like_C_sf"/>
</dbReference>
<dbReference type="SUPFAM" id="SSF51735">
    <property type="entry name" value="NAD(P)-binding Rossmann-fold domains"/>
    <property type="match status" value="1"/>
</dbReference>
<dbReference type="PRINTS" id="PR00077">
    <property type="entry name" value="GPDHDRGNASE"/>
</dbReference>
<feature type="binding site" evidence="17">
    <location>
        <position position="264"/>
    </location>
    <ligand>
        <name>NAD(+)</name>
        <dbReference type="ChEBI" id="CHEBI:57540"/>
    </ligand>
</feature>
<dbReference type="FunFam" id="3.40.50.720:FF:000019">
    <property type="entry name" value="Glycerol-3-phosphate dehydrogenase [NAD(P)+]"/>
    <property type="match status" value="1"/>
</dbReference>
<dbReference type="SUPFAM" id="SSF48179">
    <property type="entry name" value="6-phosphogluconate dehydrogenase C-terminal domain-like"/>
    <property type="match status" value="1"/>
</dbReference>
<feature type="domain" description="Glycerol-3-phosphate dehydrogenase NAD-dependent N-terminal" evidence="20">
    <location>
        <begin position="4"/>
        <end position="169"/>
    </location>
</feature>
<keyword evidence="19" id="KW-0732">Signal</keyword>
<comment type="function">
    <text evidence="14">Catalyzes the reduction of the glycolytic intermediate dihydroxyacetone phosphate (DHAP) to sn-glycerol 3-phosphate (G3P), the key precursor for phospholipid synthesis.</text>
</comment>
<evidence type="ECO:0000256" key="15">
    <source>
        <dbReference type="PIRSR" id="PIRSR000114-1"/>
    </source>
</evidence>
<dbReference type="EMBL" id="JAPRFR010000001">
    <property type="protein sequence ID" value="MCZ0725773.1"/>
    <property type="molecule type" value="Genomic_DNA"/>
</dbReference>
<dbReference type="Gene3D" id="1.10.1040.10">
    <property type="entry name" value="N-(1-d-carboxylethyl)-l-norvaline Dehydrogenase, domain 2"/>
    <property type="match status" value="1"/>
</dbReference>
<evidence type="ECO:0000256" key="18">
    <source>
        <dbReference type="RuleBase" id="RU000437"/>
    </source>
</evidence>
<feature type="binding site" evidence="14">
    <location>
        <position position="265"/>
    </location>
    <ligand>
        <name>sn-glycerol 3-phosphate</name>
        <dbReference type="ChEBI" id="CHEBI:57597"/>
    </ligand>
</feature>
<dbReference type="GO" id="GO:0008654">
    <property type="term" value="P:phospholipid biosynthetic process"/>
    <property type="evidence" value="ECO:0007669"/>
    <property type="project" value="UniProtKB-KW"/>
</dbReference>
<feature type="binding site" evidence="14">
    <location>
        <position position="33"/>
    </location>
    <ligand>
        <name>NADPH</name>
        <dbReference type="ChEBI" id="CHEBI:57783"/>
    </ligand>
</feature>
<feature type="active site" description="Proton acceptor" evidence="14 15">
    <location>
        <position position="200"/>
    </location>
</feature>
<keyword evidence="3 14" id="KW-0547">Nucleotide-binding</keyword>
<dbReference type="NCBIfam" id="NF000942">
    <property type="entry name" value="PRK00094.1-4"/>
    <property type="match status" value="1"/>
</dbReference>
<evidence type="ECO:0000256" key="2">
    <source>
        <dbReference type="ARBA" id="ARBA00022516"/>
    </source>
</evidence>
<comment type="catalytic activity">
    <reaction evidence="14">
        <text>sn-glycerol 3-phosphate + NAD(+) = dihydroxyacetone phosphate + NADH + H(+)</text>
        <dbReference type="Rhea" id="RHEA:11092"/>
        <dbReference type="ChEBI" id="CHEBI:15378"/>
        <dbReference type="ChEBI" id="CHEBI:57540"/>
        <dbReference type="ChEBI" id="CHEBI:57597"/>
        <dbReference type="ChEBI" id="CHEBI:57642"/>
        <dbReference type="ChEBI" id="CHEBI:57945"/>
        <dbReference type="EC" id="1.1.1.94"/>
    </reaction>
</comment>
<dbReference type="Pfam" id="PF01210">
    <property type="entry name" value="NAD_Gly3P_dh_N"/>
    <property type="match status" value="1"/>
</dbReference>
<feature type="binding site" evidence="16">
    <location>
        <begin position="264"/>
        <end position="265"/>
    </location>
    <ligand>
        <name>substrate</name>
    </ligand>
</feature>
<keyword evidence="6 14" id="KW-0520">NAD</keyword>
<comment type="subcellular location">
    <subcellularLocation>
        <location evidence="14">Cytoplasm</location>
    </subcellularLocation>
</comment>
<dbReference type="EC" id="1.1.1.94" evidence="11 14"/>
<feature type="binding site" evidence="14">
    <location>
        <position position="264"/>
    </location>
    <ligand>
        <name>sn-glycerol 3-phosphate</name>
        <dbReference type="ChEBI" id="CHEBI:57597"/>
    </ligand>
</feature>
<feature type="binding site" evidence="14">
    <location>
        <position position="49"/>
    </location>
    <ligand>
        <name>NADPH</name>
        <dbReference type="ChEBI" id="CHEBI:57783"/>
    </ligand>
</feature>
<reference evidence="22" key="1">
    <citation type="submission" date="2022-12" db="EMBL/GenBank/DDBJ databases">
        <title>Description and comparative metabolic analysis of Aerococcus sp. nov., isolated from the feces of a pig.</title>
        <authorList>
            <person name="Chang Y.-H."/>
        </authorList>
    </citation>
    <scope>NUCLEOTIDE SEQUENCE</scope>
    <source>
        <strain evidence="22">YH-aer222</strain>
    </source>
</reference>
<evidence type="ECO:0000256" key="3">
    <source>
        <dbReference type="ARBA" id="ARBA00022741"/>
    </source>
</evidence>
<keyword evidence="8 14" id="KW-0594">Phospholipid biosynthesis</keyword>
<dbReference type="Proteomes" id="UP001146670">
    <property type="component" value="Unassembled WGS sequence"/>
</dbReference>
<feature type="binding site" evidence="17">
    <location>
        <begin position="8"/>
        <end position="13"/>
    </location>
    <ligand>
        <name>NAD(+)</name>
        <dbReference type="ChEBI" id="CHEBI:57540"/>
    </ligand>
</feature>
<evidence type="ECO:0000256" key="8">
    <source>
        <dbReference type="ARBA" id="ARBA00023209"/>
    </source>
</evidence>
<evidence type="ECO:0000259" key="20">
    <source>
        <dbReference type="Pfam" id="PF01210"/>
    </source>
</evidence>
<keyword evidence="7 14" id="KW-0443">Lipid metabolism</keyword>
<evidence type="ECO:0000256" key="7">
    <source>
        <dbReference type="ARBA" id="ARBA00023098"/>
    </source>
</evidence>
<feature type="binding site" evidence="14">
    <location>
        <position position="149"/>
    </location>
    <ligand>
        <name>NADPH</name>
        <dbReference type="ChEBI" id="CHEBI:57783"/>
    </ligand>
</feature>
<evidence type="ECO:0000256" key="1">
    <source>
        <dbReference type="ARBA" id="ARBA00011009"/>
    </source>
</evidence>
<dbReference type="HAMAP" id="MF_00394">
    <property type="entry name" value="NAD_Glyc3P_dehydrog"/>
    <property type="match status" value="1"/>
</dbReference>
<dbReference type="InterPro" id="IPR011128">
    <property type="entry name" value="G3P_DH_NAD-dep_N"/>
</dbReference>
<dbReference type="GO" id="GO:0051287">
    <property type="term" value="F:NAD binding"/>
    <property type="evidence" value="ECO:0007669"/>
    <property type="project" value="InterPro"/>
</dbReference>
<dbReference type="Gene3D" id="3.40.50.720">
    <property type="entry name" value="NAD(P)-binding Rossmann-like Domain"/>
    <property type="match status" value="1"/>
</dbReference>
<evidence type="ECO:0000256" key="14">
    <source>
        <dbReference type="HAMAP-Rule" id="MF_00394"/>
    </source>
</evidence>
<feature type="binding site" evidence="14">
    <location>
        <position position="290"/>
    </location>
    <ligand>
        <name>NADPH</name>
        <dbReference type="ChEBI" id="CHEBI:57783"/>
    </ligand>
</feature>
<evidence type="ECO:0000256" key="17">
    <source>
        <dbReference type="PIRSR" id="PIRSR000114-3"/>
    </source>
</evidence>
<feature type="binding site" evidence="16">
    <location>
        <position position="111"/>
    </location>
    <ligand>
        <name>substrate</name>
    </ligand>
</feature>
<feature type="binding site" evidence="14">
    <location>
        <position position="147"/>
    </location>
    <ligand>
        <name>sn-glycerol 3-phosphate</name>
        <dbReference type="ChEBI" id="CHEBI:57597"/>
    </ligand>
</feature>